<organism evidence="4 5">
    <name type="scientific">Leucobacter soli</name>
    <dbReference type="NCBI Taxonomy" id="2812850"/>
    <lineage>
        <taxon>Bacteria</taxon>
        <taxon>Bacillati</taxon>
        <taxon>Actinomycetota</taxon>
        <taxon>Actinomycetes</taxon>
        <taxon>Micrococcales</taxon>
        <taxon>Microbacteriaceae</taxon>
        <taxon>Leucobacter</taxon>
    </lineage>
</organism>
<protein>
    <recommendedName>
        <fullName evidence="3">HTH tetR-type domain-containing protein</fullName>
    </recommendedName>
</protein>
<dbReference type="Pfam" id="PF00440">
    <property type="entry name" value="TetR_N"/>
    <property type="match status" value="1"/>
</dbReference>
<feature type="DNA-binding region" description="H-T-H motif" evidence="2">
    <location>
        <begin position="41"/>
        <end position="60"/>
    </location>
</feature>
<dbReference type="Proteomes" id="UP000693892">
    <property type="component" value="Unassembled WGS sequence"/>
</dbReference>
<dbReference type="EMBL" id="CAJVAP010000015">
    <property type="protein sequence ID" value="CAG7611775.1"/>
    <property type="molecule type" value="Genomic_DNA"/>
</dbReference>
<dbReference type="InterPro" id="IPR001647">
    <property type="entry name" value="HTH_TetR"/>
</dbReference>
<accession>A0A916NHR7</accession>
<dbReference type="PROSITE" id="PS01081">
    <property type="entry name" value="HTH_TETR_1"/>
    <property type="match status" value="1"/>
</dbReference>
<keyword evidence="1 2" id="KW-0238">DNA-binding</keyword>
<evidence type="ECO:0000259" key="3">
    <source>
        <dbReference type="PROSITE" id="PS50977"/>
    </source>
</evidence>
<proteinExistence type="predicted"/>
<dbReference type="AlphaFoldDB" id="A0A916NHR7"/>
<evidence type="ECO:0000313" key="5">
    <source>
        <dbReference type="Proteomes" id="UP000693892"/>
    </source>
</evidence>
<dbReference type="PANTHER" id="PTHR30055:SF226">
    <property type="entry name" value="HTH-TYPE TRANSCRIPTIONAL REGULATOR PKSA"/>
    <property type="match status" value="1"/>
</dbReference>
<keyword evidence="5" id="KW-1185">Reference proteome</keyword>
<evidence type="ECO:0000256" key="2">
    <source>
        <dbReference type="PROSITE-ProRule" id="PRU00335"/>
    </source>
</evidence>
<gene>
    <name evidence="4" type="ORF">LEUCIP111803_01478</name>
</gene>
<dbReference type="GO" id="GO:0000976">
    <property type="term" value="F:transcription cis-regulatory region binding"/>
    <property type="evidence" value="ECO:0007669"/>
    <property type="project" value="TreeGrafter"/>
</dbReference>
<dbReference type="PANTHER" id="PTHR30055">
    <property type="entry name" value="HTH-TYPE TRANSCRIPTIONAL REGULATOR RUTR"/>
    <property type="match status" value="1"/>
</dbReference>
<dbReference type="InterPro" id="IPR050109">
    <property type="entry name" value="HTH-type_TetR-like_transc_reg"/>
</dbReference>
<comment type="caution">
    <text evidence="4">The sequence shown here is derived from an EMBL/GenBank/DDBJ whole genome shotgun (WGS) entry which is preliminary data.</text>
</comment>
<dbReference type="RefSeq" id="WP_218115088.1">
    <property type="nucleotide sequence ID" value="NZ_CAJVAP010000015.1"/>
</dbReference>
<dbReference type="InterPro" id="IPR023772">
    <property type="entry name" value="DNA-bd_HTH_TetR-type_CS"/>
</dbReference>
<reference evidence="4" key="1">
    <citation type="submission" date="2021-06" db="EMBL/GenBank/DDBJ databases">
        <authorList>
            <person name="Criscuolo A."/>
        </authorList>
    </citation>
    <scope>NUCLEOTIDE SEQUENCE</scope>
    <source>
        <strain evidence="4">CIP111803</strain>
    </source>
</reference>
<evidence type="ECO:0000256" key="1">
    <source>
        <dbReference type="ARBA" id="ARBA00023125"/>
    </source>
</evidence>
<evidence type="ECO:0000313" key="4">
    <source>
        <dbReference type="EMBL" id="CAG7611775.1"/>
    </source>
</evidence>
<dbReference type="PROSITE" id="PS50977">
    <property type="entry name" value="HTH_TETR_2"/>
    <property type="match status" value="1"/>
</dbReference>
<feature type="domain" description="HTH tetR-type" evidence="3">
    <location>
        <begin position="18"/>
        <end position="78"/>
    </location>
</feature>
<name>A0A916NHR7_9MICO</name>
<dbReference type="GO" id="GO:0003700">
    <property type="term" value="F:DNA-binding transcription factor activity"/>
    <property type="evidence" value="ECO:0007669"/>
    <property type="project" value="TreeGrafter"/>
</dbReference>
<sequence>MVAQPPARPGTRQERRKAATRAKIFDAAEQLFGERGYAGTSIEDISELADVAVRTIYTHFPTKAAIMLAAFDSWVDLFVDAILERPIDEHIADTVREALQVVTAAGRADHPENGDTPVHPMVEHLHSGSPDVAGHVMQRWMREMDRIARDAIERGDYEPGSLEPQARATAVFAAWISALSAAGGRQQGRPLPDDASGHGIGLGVLDLLQSGQL</sequence>